<protein>
    <submittedName>
        <fullName evidence="8">MFS transporter</fullName>
    </submittedName>
</protein>
<proteinExistence type="inferred from homology"/>
<dbReference type="GO" id="GO:0008173">
    <property type="term" value="F:RNA methyltransferase activity"/>
    <property type="evidence" value="ECO:0007669"/>
    <property type="project" value="InterPro"/>
</dbReference>
<dbReference type="PRINTS" id="PR02008">
    <property type="entry name" value="RCMTFAMILY"/>
</dbReference>
<evidence type="ECO:0000313" key="9">
    <source>
        <dbReference type="Proteomes" id="UP000477951"/>
    </source>
</evidence>
<keyword evidence="4 5" id="KW-0694">RNA-binding</keyword>
<feature type="binding site" evidence="5">
    <location>
        <position position="343"/>
    </location>
    <ligand>
        <name>S-adenosyl-L-methionine</name>
        <dbReference type="ChEBI" id="CHEBI:59789"/>
    </ligand>
</feature>
<dbReference type="Pfam" id="PF01029">
    <property type="entry name" value="NusB"/>
    <property type="match status" value="1"/>
</dbReference>
<dbReference type="InterPro" id="IPR035926">
    <property type="entry name" value="NusB-like_sf"/>
</dbReference>
<organism evidence="8 9">
    <name type="scientific">Agrobacterium vitis</name>
    <name type="common">Rhizobium vitis</name>
    <dbReference type="NCBI Taxonomy" id="373"/>
    <lineage>
        <taxon>Bacteria</taxon>
        <taxon>Pseudomonadati</taxon>
        <taxon>Pseudomonadota</taxon>
        <taxon>Alphaproteobacteria</taxon>
        <taxon>Hyphomicrobiales</taxon>
        <taxon>Rhizobiaceae</taxon>
        <taxon>Rhizobium/Agrobacterium group</taxon>
        <taxon>Agrobacterium</taxon>
    </lineage>
</organism>
<dbReference type="InterPro" id="IPR001678">
    <property type="entry name" value="MeTrfase_RsmB-F_NOP2_dom"/>
</dbReference>
<evidence type="ECO:0000256" key="3">
    <source>
        <dbReference type="ARBA" id="ARBA00022691"/>
    </source>
</evidence>
<dbReference type="CDD" id="cd02440">
    <property type="entry name" value="AdoMet_MTases"/>
    <property type="match status" value="1"/>
</dbReference>
<dbReference type="PANTHER" id="PTHR22807:SF61">
    <property type="entry name" value="NOL1_NOP2_SUN FAMILY PROTEIN _ ANTITERMINATION NUSB DOMAIN-CONTAINING PROTEIN"/>
    <property type="match status" value="1"/>
</dbReference>
<dbReference type="SUPFAM" id="SSF53335">
    <property type="entry name" value="S-adenosyl-L-methionine-dependent methyltransferases"/>
    <property type="match status" value="1"/>
</dbReference>
<dbReference type="GO" id="GO:0003723">
    <property type="term" value="F:RNA binding"/>
    <property type="evidence" value="ECO:0007669"/>
    <property type="project" value="UniProtKB-UniRule"/>
</dbReference>
<name>A0A6L6VCB0_AGRVI</name>
<dbReference type="Pfam" id="PF01189">
    <property type="entry name" value="Methyltr_RsmB-F"/>
    <property type="match status" value="1"/>
</dbReference>
<keyword evidence="3 5" id="KW-0949">S-adenosyl-L-methionine</keyword>
<dbReference type="PANTHER" id="PTHR22807">
    <property type="entry name" value="NOP2 YEAST -RELATED NOL1/NOP2/FMU SUN DOMAIN-CONTAINING"/>
    <property type="match status" value="1"/>
</dbReference>
<keyword evidence="1 5" id="KW-0489">Methyltransferase</keyword>
<feature type="binding site" evidence="5">
    <location>
        <position position="362"/>
    </location>
    <ligand>
        <name>S-adenosyl-L-methionine</name>
        <dbReference type="ChEBI" id="CHEBI:59789"/>
    </ligand>
</feature>
<dbReference type="GO" id="GO:0001510">
    <property type="term" value="P:RNA methylation"/>
    <property type="evidence" value="ECO:0007669"/>
    <property type="project" value="InterPro"/>
</dbReference>
<feature type="binding site" evidence="5">
    <location>
        <position position="317"/>
    </location>
    <ligand>
        <name>S-adenosyl-L-methionine</name>
        <dbReference type="ChEBI" id="CHEBI:59789"/>
    </ligand>
</feature>
<comment type="caution">
    <text evidence="8">The sequence shown here is derived from an EMBL/GenBank/DDBJ whole genome shotgun (WGS) entry which is preliminary data.</text>
</comment>
<evidence type="ECO:0000256" key="4">
    <source>
        <dbReference type="ARBA" id="ARBA00022884"/>
    </source>
</evidence>
<dbReference type="InterPro" id="IPR029063">
    <property type="entry name" value="SAM-dependent_MTases_sf"/>
</dbReference>
<feature type="domain" description="SAM-dependent MTase RsmB/NOP-type" evidence="7">
    <location>
        <begin position="201"/>
        <end position="499"/>
    </location>
</feature>
<evidence type="ECO:0000259" key="7">
    <source>
        <dbReference type="PROSITE" id="PS51686"/>
    </source>
</evidence>
<dbReference type="Gene3D" id="1.10.940.10">
    <property type="entry name" value="NusB-like"/>
    <property type="match status" value="1"/>
</dbReference>
<evidence type="ECO:0000256" key="1">
    <source>
        <dbReference type="ARBA" id="ARBA00022603"/>
    </source>
</evidence>
<feature type="compositionally biased region" description="Polar residues" evidence="6">
    <location>
        <begin position="14"/>
        <end position="25"/>
    </location>
</feature>
<dbReference type="InterPro" id="IPR023267">
    <property type="entry name" value="RCMT"/>
</dbReference>
<comment type="similarity">
    <text evidence="5">Belongs to the class I-like SAM-binding methyltransferase superfamily. RsmB/NOP family.</text>
</comment>
<dbReference type="PROSITE" id="PS51686">
    <property type="entry name" value="SAM_MT_RSMB_NOP"/>
    <property type="match status" value="1"/>
</dbReference>
<dbReference type="EMBL" id="WPHR01000004">
    <property type="protein sequence ID" value="MUZ72448.1"/>
    <property type="molecule type" value="Genomic_DNA"/>
</dbReference>
<dbReference type="AlphaFoldDB" id="A0A6L6VCB0"/>
<feature type="compositionally biased region" description="Basic and acidic residues" evidence="6">
    <location>
        <begin position="28"/>
        <end position="52"/>
    </location>
</feature>
<gene>
    <name evidence="8" type="ORF">GOZ90_07110</name>
</gene>
<evidence type="ECO:0000313" key="8">
    <source>
        <dbReference type="EMBL" id="MUZ72448.1"/>
    </source>
</evidence>
<evidence type="ECO:0000256" key="6">
    <source>
        <dbReference type="SAM" id="MobiDB-lite"/>
    </source>
</evidence>
<feature type="binding site" evidence="5">
    <location>
        <begin position="296"/>
        <end position="302"/>
    </location>
    <ligand>
        <name>S-adenosyl-L-methionine</name>
        <dbReference type="ChEBI" id="CHEBI:59789"/>
    </ligand>
</feature>
<dbReference type="Proteomes" id="UP000477951">
    <property type="component" value="Unassembled WGS sequence"/>
</dbReference>
<dbReference type="InterPro" id="IPR006027">
    <property type="entry name" value="NusB_RsmB_TIM44"/>
</dbReference>
<dbReference type="GO" id="GO:0006355">
    <property type="term" value="P:regulation of DNA-templated transcription"/>
    <property type="evidence" value="ECO:0007669"/>
    <property type="project" value="InterPro"/>
</dbReference>
<sequence length="499" mass="53648">MELNERRGKPPTDKPSSGQRKSSLGTHGKQDGQSRHKSDRPRRPAHDDKPGLEARMAASRLLAAVIDRKTSLDGMMDGDHGNPAYAALSEADRGLVRAILNTSLRFLPRIEAMLARLLDAPLPDGARALYHSLIVAAAQMVYLDVPDHSAVDLAVEQANRDPRSRRFAKLVNAVLRRLGREKQALLADVEEVICMPDWFFERLIAVYGEEEARRIAQAQLTPAAIDLTVKADPAVWAEKLNGVVLPTGSIRLASFAGAVSALPGFEEGAWWVQDAAAALPVRMFGALEGKRAVDLCAAPGGKTAQLAAAGAVVTAVEQSANRLKRLDGNLQRLGFSAQLVHRDLMEFTLGEDHPGFDAVLLDAPCSSTGTTRRHPDVFYTKGPQDIVKLAGVQERLLRHAVTLLAPGGSIVFSNCSLDPNEGEDVVARVLADHPELERVAMQAADWPGLEDAITPLGEFRTTPAMLPGSAMLPGPAMVPGGDSHAGGLDGFYACRLRRV</sequence>
<dbReference type="InterPro" id="IPR049560">
    <property type="entry name" value="MeTrfase_RsmB-F_NOP2_cat"/>
</dbReference>
<keyword evidence="2 5" id="KW-0808">Transferase</keyword>
<dbReference type="RefSeq" id="WP_156614271.1">
    <property type="nucleotide sequence ID" value="NZ_WPHR01000004.1"/>
</dbReference>
<feature type="region of interest" description="Disordered" evidence="6">
    <location>
        <begin position="1"/>
        <end position="52"/>
    </location>
</feature>
<dbReference type="SUPFAM" id="SSF48013">
    <property type="entry name" value="NusB-like"/>
    <property type="match status" value="1"/>
</dbReference>
<accession>A0A6L6VCB0</accession>
<evidence type="ECO:0000256" key="2">
    <source>
        <dbReference type="ARBA" id="ARBA00022679"/>
    </source>
</evidence>
<dbReference type="Gene3D" id="3.40.50.150">
    <property type="entry name" value="Vaccinia Virus protein VP39"/>
    <property type="match status" value="1"/>
</dbReference>
<evidence type="ECO:0000256" key="5">
    <source>
        <dbReference type="PROSITE-ProRule" id="PRU01023"/>
    </source>
</evidence>
<reference evidence="8 9" key="1">
    <citation type="submission" date="2019-12" db="EMBL/GenBank/DDBJ databases">
        <title>Whole-genome sequencing of Allorhizobium vitis.</title>
        <authorList>
            <person name="Gan H.M."/>
            <person name="Szegedi E."/>
            <person name="Burr T."/>
            <person name="Savka M.A."/>
        </authorList>
    </citation>
    <scope>NUCLEOTIDE SEQUENCE [LARGE SCALE GENOMIC DNA]</scope>
    <source>
        <strain evidence="8 9">CG516</strain>
    </source>
</reference>
<feature type="active site" description="Nucleophile" evidence="5">
    <location>
        <position position="415"/>
    </location>
</feature>
<feature type="compositionally biased region" description="Basic and acidic residues" evidence="6">
    <location>
        <begin position="1"/>
        <end position="12"/>
    </location>
</feature>